<evidence type="ECO:0000313" key="1">
    <source>
        <dbReference type="EMBL" id="GFY15083.1"/>
    </source>
</evidence>
<evidence type="ECO:0000313" key="2">
    <source>
        <dbReference type="Proteomes" id="UP000887159"/>
    </source>
</evidence>
<reference evidence="1" key="1">
    <citation type="submission" date="2020-08" db="EMBL/GenBank/DDBJ databases">
        <title>Multicomponent nature underlies the extraordinary mechanical properties of spider dragline silk.</title>
        <authorList>
            <person name="Kono N."/>
            <person name="Nakamura H."/>
            <person name="Mori M."/>
            <person name="Yoshida Y."/>
            <person name="Ohtoshi R."/>
            <person name="Malay A.D."/>
            <person name="Moran D.A.P."/>
            <person name="Tomita M."/>
            <person name="Numata K."/>
            <person name="Arakawa K."/>
        </authorList>
    </citation>
    <scope>NUCLEOTIDE SEQUENCE</scope>
</reference>
<gene>
    <name evidence="1" type="primary">AVEN_2700_1</name>
    <name evidence="1" type="ORF">TNCV_4493361</name>
</gene>
<protein>
    <submittedName>
        <fullName evidence="1">Uncharacterized protein</fullName>
    </submittedName>
</protein>
<dbReference type="Proteomes" id="UP000887159">
    <property type="component" value="Unassembled WGS sequence"/>
</dbReference>
<name>A0A8X6VNL0_TRICX</name>
<accession>A0A8X6VNL0</accession>
<dbReference type="AlphaFoldDB" id="A0A8X6VNL0"/>
<keyword evidence="2" id="KW-1185">Reference proteome</keyword>
<sequence>MKAYEDIESKVTVEFTKTLVGRGIDLGRMKITREEKEDIIVRSLLVKTDEAAFDIMLNEALKMFDEKEEMKEFKRYFEQTYSKQSEVWAYCHRKWYAINTNIHIESMHRTIKYVYLQGKKVKRFDKTLFSLMKFVRDRVFDQLISVEVSSKISQLRKRHKVGQSLTSLCVQNNEEWSVSSTRDEEMIICEDRNILQKEAHVDNLRATSNTDRNFQGRIPERMHATNT</sequence>
<proteinExistence type="predicted"/>
<comment type="caution">
    <text evidence="1">The sequence shown here is derived from an EMBL/GenBank/DDBJ whole genome shotgun (WGS) entry which is preliminary data.</text>
</comment>
<organism evidence="1 2">
    <name type="scientific">Trichonephila clavipes</name>
    <name type="common">Golden silk orbweaver</name>
    <name type="synonym">Nephila clavipes</name>
    <dbReference type="NCBI Taxonomy" id="2585209"/>
    <lineage>
        <taxon>Eukaryota</taxon>
        <taxon>Metazoa</taxon>
        <taxon>Ecdysozoa</taxon>
        <taxon>Arthropoda</taxon>
        <taxon>Chelicerata</taxon>
        <taxon>Arachnida</taxon>
        <taxon>Araneae</taxon>
        <taxon>Araneomorphae</taxon>
        <taxon>Entelegynae</taxon>
        <taxon>Araneoidea</taxon>
        <taxon>Nephilidae</taxon>
        <taxon>Trichonephila</taxon>
    </lineage>
</organism>
<dbReference type="EMBL" id="BMAU01021333">
    <property type="protein sequence ID" value="GFY15083.1"/>
    <property type="molecule type" value="Genomic_DNA"/>
</dbReference>